<sequence length="106" mass="11759">MWLDIKFDANWVDCGTAISGISYVAWQTWRTRQHGVRRPIAISHDFAFGVAFFPQLLLLICVMSSTIVDGLVNASRISLCVAGSYALGAMWDAQFAGRSCRDRRSG</sequence>
<evidence type="ECO:0000256" key="1">
    <source>
        <dbReference type="SAM" id="Phobius"/>
    </source>
</evidence>
<protein>
    <submittedName>
        <fullName evidence="2">Uncharacterized protein</fullName>
    </submittedName>
</protein>
<name>A0A5E5AY92_9BURK</name>
<keyword evidence="1" id="KW-0472">Membrane</keyword>
<dbReference type="AlphaFoldDB" id="A0A5E5AY92"/>
<keyword evidence="1" id="KW-1133">Transmembrane helix</keyword>
<evidence type="ECO:0000313" key="2">
    <source>
        <dbReference type="EMBL" id="VVE78529.1"/>
    </source>
</evidence>
<dbReference type="EMBL" id="CABPSR010000003">
    <property type="protein sequence ID" value="VVE78529.1"/>
    <property type="molecule type" value="Genomic_DNA"/>
</dbReference>
<organism evidence="2 3">
    <name type="scientific">Pandoraea sputorum</name>
    <dbReference type="NCBI Taxonomy" id="93222"/>
    <lineage>
        <taxon>Bacteria</taxon>
        <taxon>Pseudomonadati</taxon>
        <taxon>Pseudomonadota</taxon>
        <taxon>Betaproteobacteria</taxon>
        <taxon>Burkholderiales</taxon>
        <taxon>Burkholderiaceae</taxon>
        <taxon>Pandoraea</taxon>
    </lineage>
</organism>
<accession>A0A5E5AY92</accession>
<feature type="transmembrane region" description="Helical" evidence="1">
    <location>
        <begin position="46"/>
        <end position="68"/>
    </location>
</feature>
<reference evidence="2 3" key="1">
    <citation type="submission" date="2019-08" db="EMBL/GenBank/DDBJ databases">
        <authorList>
            <person name="Peeters C."/>
        </authorList>
    </citation>
    <scope>NUCLEOTIDE SEQUENCE [LARGE SCALE GENOMIC DNA]</scope>
    <source>
        <strain evidence="2 3">LMG 31121</strain>
    </source>
</reference>
<dbReference type="Proteomes" id="UP000335538">
    <property type="component" value="Unassembled WGS sequence"/>
</dbReference>
<proteinExistence type="predicted"/>
<keyword evidence="1" id="KW-0812">Transmembrane</keyword>
<gene>
    <name evidence="2" type="ORF">PSP31121_01708</name>
</gene>
<evidence type="ECO:0000313" key="3">
    <source>
        <dbReference type="Proteomes" id="UP000335538"/>
    </source>
</evidence>